<sequence>MRSRPADRSHLPVAEQVSVPVAELLLQVALDEVHNGKGVELCRLGETPSKLLPSLSSVHSCSPGLGVAPCR</sequence>
<reference evidence="2" key="1">
    <citation type="journal article" date="2019" name="Int. J. Syst. Evol. Microbiol.">
        <title>The Global Catalogue of Microorganisms (GCM) 10K type strain sequencing project: providing services to taxonomists for standard genome sequencing and annotation.</title>
        <authorList>
            <consortium name="The Broad Institute Genomics Platform"/>
            <consortium name="The Broad Institute Genome Sequencing Center for Infectious Disease"/>
            <person name="Wu L."/>
            <person name="Ma J."/>
        </authorList>
    </citation>
    <scope>NUCLEOTIDE SEQUENCE [LARGE SCALE GENOMIC DNA]</scope>
    <source>
        <strain evidence="2">JCM 13006</strain>
    </source>
</reference>
<evidence type="ECO:0000313" key="2">
    <source>
        <dbReference type="Proteomes" id="UP001501752"/>
    </source>
</evidence>
<gene>
    <name evidence="1" type="ORF">GCM10023235_12740</name>
</gene>
<proteinExistence type="predicted"/>
<protein>
    <submittedName>
        <fullName evidence="1">Uncharacterized protein</fullName>
    </submittedName>
</protein>
<evidence type="ECO:0000313" key="1">
    <source>
        <dbReference type="EMBL" id="GAA4838913.1"/>
    </source>
</evidence>
<organism evidence="1 2">
    <name type="scientific">Kitasatospora terrestris</name>
    <dbReference type="NCBI Taxonomy" id="258051"/>
    <lineage>
        <taxon>Bacteria</taxon>
        <taxon>Bacillati</taxon>
        <taxon>Actinomycetota</taxon>
        <taxon>Actinomycetes</taxon>
        <taxon>Kitasatosporales</taxon>
        <taxon>Streptomycetaceae</taxon>
        <taxon>Kitasatospora</taxon>
    </lineage>
</organism>
<dbReference type="Proteomes" id="UP001501752">
    <property type="component" value="Unassembled WGS sequence"/>
</dbReference>
<accession>A0ABP9DDA9</accession>
<name>A0ABP9DDA9_9ACTN</name>
<dbReference type="EMBL" id="BAABIS010000001">
    <property type="protein sequence ID" value="GAA4838913.1"/>
    <property type="molecule type" value="Genomic_DNA"/>
</dbReference>
<keyword evidence="2" id="KW-1185">Reference proteome</keyword>
<comment type="caution">
    <text evidence="1">The sequence shown here is derived from an EMBL/GenBank/DDBJ whole genome shotgun (WGS) entry which is preliminary data.</text>
</comment>